<name>A0A5C6DVJ4_9BACT</name>
<dbReference type="AlphaFoldDB" id="A0A5C6DVJ4"/>
<proteinExistence type="predicted"/>
<keyword evidence="1" id="KW-0812">Transmembrane</keyword>
<accession>A0A5C6DVJ4</accession>
<dbReference type="Proteomes" id="UP000319143">
    <property type="component" value="Unassembled WGS sequence"/>
</dbReference>
<dbReference type="EMBL" id="SJPV01000002">
    <property type="protein sequence ID" value="TWU40720.1"/>
    <property type="molecule type" value="Genomic_DNA"/>
</dbReference>
<dbReference type="InterPro" id="IPR012495">
    <property type="entry name" value="TadE-like_dom"/>
</dbReference>
<sequence>MIVTTKNPKRFVEAKSSRANPSCRNQRRGVAAVEFAVCLPVIVLLVFGSIEASSFIFLKQSLSVAAYEGAREASLSQSTSAATTARSENILNARNVVDFEVSFPSGTPEAAARGSEVAVEVAAPTQTNSPLAGQFITNRILRARVVMVKE</sequence>
<feature type="domain" description="TadE-like" evidence="2">
    <location>
        <begin position="29"/>
        <end position="71"/>
    </location>
</feature>
<comment type="caution">
    <text evidence="3">The sequence shown here is derived from an EMBL/GenBank/DDBJ whole genome shotgun (WGS) entry which is preliminary data.</text>
</comment>
<evidence type="ECO:0000313" key="3">
    <source>
        <dbReference type="EMBL" id="TWU40720.1"/>
    </source>
</evidence>
<protein>
    <submittedName>
        <fullName evidence="3">TadE-like protein</fullName>
    </submittedName>
</protein>
<keyword evidence="1" id="KW-1133">Transmembrane helix</keyword>
<keyword evidence="1" id="KW-0472">Membrane</keyword>
<keyword evidence="4" id="KW-1185">Reference proteome</keyword>
<gene>
    <name evidence="3" type="ORF">Poly41_15550</name>
</gene>
<evidence type="ECO:0000313" key="4">
    <source>
        <dbReference type="Proteomes" id="UP000319143"/>
    </source>
</evidence>
<dbReference type="Pfam" id="PF07811">
    <property type="entry name" value="TadE"/>
    <property type="match status" value="1"/>
</dbReference>
<evidence type="ECO:0000259" key="2">
    <source>
        <dbReference type="Pfam" id="PF07811"/>
    </source>
</evidence>
<organism evidence="3 4">
    <name type="scientific">Novipirellula artificiosorum</name>
    <dbReference type="NCBI Taxonomy" id="2528016"/>
    <lineage>
        <taxon>Bacteria</taxon>
        <taxon>Pseudomonadati</taxon>
        <taxon>Planctomycetota</taxon>
        <taxon>Planctomycetia</taxon>
        <taxon>Pirellulales</taxon>
        <taxon>Pirellulaceae</taxon>
        <taxon>Novipirellula</taxon>
    </lineage>
</organism>
<reference evidence="3 4" key="1">
    <citation type="submission" date="2019-02" db="EMBL/GenBank/DDBJ databases">
        <title>Deep-cultivation of Planctomycetes and their phenomic and genomic characterization uncovers novel biology.</title>
        <authorList>
            <person name="Wiegand S."/>
            <person name="Jogler M."/>
            <person name="Boedeker C."/>
            <person name="Pinto D."/>
            <person name="Vollmers J."/>
            <person name="Rivas-Marin E."/>
            <person name="Kohn T."/>
            <person name="Peeters S.H."/>
            <person name="Heuer A."/>
            <person name="Rast P."/>
            <person name="Oberbeckmann S."/>
            <person name="Bunk B."/>
            <person name="Jeske O."/>
            <person name="Meyerdierks A."/>
            <person name="Storesund J.E."/>
            <person name="Kallscheuer N."/>
            <person name="Luecker S."/>
            <person name="Lage O.M."/>
            <person name="Pohl T."/>
            <person name="Merkel B.J."/>
            <person name="Hornburger P."/>
            <person name="Mueller R.-W."/>
            <person name="Bruemmer F."/>
            <person name="Labrenz M."/>
            <person name="Spormann A.M."/>
            <person name="Op Den Camp H."/>
            <person name="Overmann J."/>
            <person name="Amann R."/>
            <person name="Jetten M.S.M."/>
            <person name="Mascher T."/>
            <person name="Medema M.H."/>
            <person name="Devos D.P."/>
            <person name="Kaster A.-K."/>
            <person name="Ovreas L."/>
            <person name="Rohde M."/>
            <person name="Galperin M.Y."/>
            <person name="Jogler C."/>
        </authorList>
    </citation>
    <scope>NUCLEOTIDE SEQUENCE [LARGE SCALE GENOMIC DNA]</scope>
    <source>
        <strain evidence="3 4">Poly41</strain>
    </source>
</reference>
<evidence type="ECO:0000256" key="1">
    <source>
        <dbReference type="SAM" id="Phobius"/>
    </source>
</evidence>
<feature type="transmembrane region" description="Helical" evidence="1">
    <location>
        <begin position="30"/>
        <end position="50"/>
    </location>
</feature>